<dbReference type="HOGENOM" id="CLU_2866384_0_0_0"/>
<dbReference type="AlphaFoldDB" id="E8PLM1"/>
<dbReference type="Proteomes" id="UP000008087">
    <property type="component" value="Chromosome"/>
</dbReference>
<protein>
    <submittedName>
        <fullName evidence="1">Uncharacterized protein</fullName>
    </submittedName>
</protein>
<reference evidence="2" key="1">
    <citation type="submission" date="2010-03" db="EMBL/GenBank/DDBJ databases">
        <title>The genome sequence of Thermus scotoductus SA-01.</title>
        <authorList>
            <person name="Gounder K."/>
            <person name="Liesegang H."/>
            <person name="Brzuszkiewicz E."/>
            <person name="Wollherr A."/>
            <person name="Daniel R."/>
            <person name="Gottschalk G."/>
            <person name="van Heerden E."/>
            <person name="Litthauer D."/>
        </authorList>
    </citation>
    <scope>NUCLEOTIDE SEQUENCE [LARGE SCALE GENOMIC DNA]</scope>
    <source>
        <strain evidence="2">ATCC 700910 / SA-01</strain>
    </source>
</reference>
<name>E8PLM1_THESS</name>
<organism evidence="1 2">
    <name type="scientific">Thermus scotoductus (strain ATCC 700910 / SA-01)</name>
    <dbReference type="NCBI Taxonomy" id="743525"/>
    <lineage>
        <taxon>Bacteria</taxon>
        <taxon>Thermotogati</taxon>
        <taxon>Deinococcota</taxon>
        <taxon>Deinococci</taxon>
        <taxon>Thermales</taxon>
        <taxon>Thermaceae</taxon>
        <taxon>Thermus</taxon>
    </lineage>
</organism>
<evidence type="ECO:0000313" key="1">
    <source>
        <dbReference type="EMBL" id="ADW21106.1"/>
    </source>
</evidence>
<reference evidence="1 2" key="2">
    <citation type="journal article" date="2011" name="BMC Genomics">
        <title>Sequence of the hyperplastic genome of the naturally competent Thermus scotoductus SA-01.</title>
        <authorList>
            <person name="Gounder K."/>
            <person name="Brzuszkiewicz E."/>
            <person name="Liesegang H."/>
            <person name="Wollherr A."/>
            <person name="Daniel R."/>
            <person name="Gottschalk G."/>
            <person name="Reva O."/>
            <person name="Kumwenda B."/>
            <person name="Srivastava M."/>
            <person name="Bricio C."/>
            <person name="Berenguer J."/>
            <person name="van Heerden E."/>
            <person name="Litthauer D."/>
        </authorList>
    </citation>
    <scope>NUCLEOTIDE SEQUENCE [LARGE SCALE GENOMIC DNA]</scope>
    <source>
        <strain evidence="2">ATCC 700910 / SA-01</strain>
    </source>
</reference>
<gene>
    <name evidence="1" type="ordered locus">TSC_c04740</name>
</gene>
<accession>E8PLM1</accession>
<proteinExistence type="predicted"/>
<dbReference type="KEGG" id="tsc:TSC_c04740"/>
<sequence>MMKPDELAKRLGIGRTLAYRIARVYGIRIGRKLFVPDWVAEALENGLSPEEVRQEVLASFKRTK</sequence>
<evidence type="ECO:0000313" key="2">
    <source>
        <dbReference type="Proteomes" id="UP000008087"/>
    </source>
</evidence>
<dbReference type="EMBL" id="CP001962">
    <property type="protein sequence ID" value="ADW21106.1"/>
    <property type="molecule type" value="Genomic_DNA"/>
</dbReference>